<comment type="caution">
    <text evidence="2">The sequence shown here is derived from an EMBL/GenBank/DDBJ whole genome shotgun (WGS) entry which is preliminary data.</text>
</comment>
<keyword evidence="1" id="KW-0812">Transmembrane</keyword>
<gene>
    <name evidence="2" type="ORF">EB837_17500</name>
</gene>
<keyword evidence="1" id="KW-0472">Membrane</keyword>
<sequence>MRLISLGDLITNPGSGRLSTSDTIVLGAFLISSFVLVWVTVTRTEIATELYWAYLGAWVAQSQASKHMSIKRAREVNHVGDNPEPSQK</sequence>
<dbReference type="OrthoDB" id="6626333at2"/>
<organism evidence="2 3">
    <name type="scientific">Kluyvera ascorbata</name>
    <dbReference type="NCBI Taxonomy" id="51288"/>
    <lineage>
        <taxon>Bacteria</taxon>
        <taxon>Pseudomonadati</taxon>
        <taxon>Pseudomonadota</taxon>
        <taxon>Gammaproteobacteria</taxon>
        <taxon>Enterobacterales</taxon>
        <taxon>Enterobacteriaceae</taxon>
        <taxon>Kluyvera</taxon>
    </lineage>
</organism>
<protein>
    <recommendedName>
        <fullName evidence="4">DUF2644 domain-containing protein</fullName>
    </recommendedName>
</protein>
<evidence type="ECO:0000313" key="3">
    <source>
        <dbReference type="Proteomes" id="UP000268051"/>
    </source>
</evidence>
<dbReference type="Proteomes" id="UP000268051">
    <property type="component" value="Unassembled WGS sequence"/>
</dbReference>
<feature type="transmembrane region" description="Helical" evidence="1">
    <location>
        <begin position="23"/>
        <end position="41"/>
    </location>
</feature>
<reference evidence="2 3" key="1">
    <citation type="submission" date="2018-10" db="EMBL/GenBank/DDBJ databases">
        <title>Horizontal transference of carbapenem resistance between Klebsiella pneumoniae and Kluyvera ascorbata during abdominal infection: a case report.</title>
        <authorList>
            <person name="Raro O.H.F."/>
            <person name="Lima-Morales D."/>
            <person name="Barth A.L."/>
            <person name="Paim T.G.S."/>
            <person name="Mott M.P."/>
            <person name="Riche C.V.W."/>
            <person name="Teixeira U.F."/>
            <person name="Waechter F."/>
            <person name="Dias C.A.G."/>
        </authorList>
    </citation>
    <scope>NUCLEOTIDE SEQUENCE [LARGE SCALE GENOMIC DNA]</scope>
    <source>
        <strain evidence="2 3">OT2</strain>
    </source>
</reference>
<dbReference type="RefSeq" id="WP_123652050.1">
    <property type="nucleotide sequence ID" value="NZ_RHFN01000021.1"/>
</dbReference>
<evidence type="ECO:0008006" key="4">
    <source>
        <dbReference type="Google" id="ProtNLM"/>
    </source>
</evidence>
<name>A0A3N2RW76_9ENTR</name>
<dbReference type="AlphaFoldDB" id="A0A3N2RW76"/>
<evidence type="ECO:0000256" key="1">
    <source>
        <dbReference type="SAM" id="Phobius"/>
    </source>
</evidence>
<dbReference type="EMBL" id="RHFN01000021">
    <property type="protein sequence ID" value="ROU11736.1"/>
    <property type="molecule type" value="Genomic_DNA"/>
</dbReference>
<accession>A0A3N2RW76</accession>
<proteinExistence type="predicted"/>
<evidence type="ECO:0000313" key="2">
    <source>
        <dbReference type="EMBL" id="ROU11736.1"/>
    </source>
</evidence>
<keyword evidence="1" id="KW-1133">Transmembrane helix</keyword>